<reference evidence="1" key="1">
    <citation type="journal article" date="2022" name="bioRxiv">
        <title>Sequencing and chromosome-scale assembly of the giantPleurodeles waltlgenome.</title>
        <authorList>
            <person name="Brown T."/>
            <person name="Elewa A."/>
            <person name="Iarovenko S."/>
            <person name="Subramanian E."/>
            <person name="Araus A.J."/>
            <person name="Petzold A."/>
            <person name="Susuki M."/>
            <person name="Suzuki K.-i.T."/>
            <person name="Hayashi T."/>
            <person name="Toyoda A."/>
            <person name="Oliveira C."/>
            <person name="Osipova E."/>
            <person name="Leigh N.D."/>
            <person name="Simon A."/>
            <person name="Yun M.H."/>
        </authorList>
    </citation>
    <scope>NUCLEOTIDE SEQUENCE</scope>
    <source>
        <strain evidence="1">20211129_DDA</strain>
        <tissue evidence="1">Liver</tissue>
    </source>
</reference>
<sequence length="75" mass="8358">MVLADCESAAAARCRGRPRAYVAPPRPGATRRAIVARLLNYRDYVLRAARDSDKAVFENGKISIYPDYTNKVQNS</sequence>
<keyword evidence="2" id="KW-1185">Reference proteome</keyword>
<evidence type="ECO:0000313" key="1">
    <source>
        <dbReference type="EMBL" id="KAJ1177680.1"/>
    </source>
</evidence>
<dbReference type="AlphaFoldDB" id="A0AAV7TMM3"/>
<dbReference type="Gene3D" id="3.30.70.1820">
    <property type="entry name" value="L1 transposable element, RRM domain"/>
    <property type="match status" value="1"/>
</dbReference>
<dbReference type="EMBL" id="JANPWB010000006">
    <property type="protein sequence ID" value="KAJ1177680.1"/>
    <property type="molecule type" value="Genomic_DNA"/>
</dbReference>
<gene>
    <name evidence="1" type="ORF">NDU88_002932</name>
</gene>
<accession>A0AAV7TMM3</accession>
<organism evidence="1 2">
    <name type="scientific">Pleurodeles waltl</name>
    <name type="common">Iberian ribbed newt</name>
    <dbReference type="NCBI Taxonomy" id="8319"/>
    <lineage>
        <taxon>Eukaryota</taxon>
        <taxon>Metazoa</taxon>
        <taxon>Chordata</taxon>
        <taxon>Craniata</taxon>
        <taxon>Vertebrata</taxon>
        <taxon>Euteleostomi</taxon>
        <taxon>Amphibia</taxon>
        <taxon>Batrachia</taxon>
        <taxon>Caudata</taxon>
        <taxon>Salamandroidea</taxon>
        <taxon>Salamandridae</taxon>
        <taxon>Pleurodelinae</taxon>
        <taxon>Pleurodeles</taxon>
    </lineage>
</organism>
<evidence type="ECO:0000313" key="2">
    <source>
        <dbReference type="Proteomes" id="UP001066276"/>
    </source>
</evidence>
<comment type="caution">
    <text evidence="1">The sequence shown here is derived from an EMBL/GenBank/DDBJ whole genome shotgun (WGS) entry which is preliminary data.</text>
</comment>
<protein>
    <submittedName>
        <fullName evidence="1">Uncharacterized protein</fullName>
    </submittedName>
</protein>
<name>A0AAV7TMM3_PLEWA</name>
<proteinExistence type="predicted"/>
<dbReference type="Proteomes" id="UP001066276">
    <property type="component" value="Chromosome 3_2"/>
</dbReference>